<dbReference type="Proteomes" id="UP001187531">
    <property type="component" value="Unassembled WGS sequence"/>
</dbReference>
<evidence type="ECO:0000313" key="2">
    <source>
        <dbReference type="EMBL" id="KAK2711225.1"/>
    </source>
</evidence>
<dbReference type="EMBL" id="JAVRJZ010000016">
    <property type="protein sequence ID" value="KAK2711225.1"/>
    <property type="molecule type" value="Genomic_DNA"/>
</dbReference>
<protein>
    <submittedName>
        <fullName evidence="2">Uncharacterized protein</fullName>
    </submittedName>
</protein>
<evidence type="ECO:0000313" key="3">
    <source>
        <dbReference type="Proteomes" id="UP001187531"/>
    </source>
</evidence>
<keyword evidence="3" id="KW-1185">Reference proteome</keyword>
<evidence type="ECO:0000256" key="1">
    <source>
        <dbReference type="SAM" id="MobiDB-lite"/>
    </source>
</evidence>
<feature type="compositionally biased region" description="Polar residues" evidence="1">
    <location>
        <begin position="91"/>
        <end position="104"/>
    </location>
</feature>
<gene>
    <name evidence="2" type="ORF">QYM36_012415</name>
</gene>
<feature type="region of interest" description="Disordered" evidence="1">
    <location>
        <begin position="91"/>
        <end position="115"/>
    </location>
</feature>
<accession>A0AA88L7S8</accession>
<sequence>MAQENLLKVDINFNDSTQLELVKTAHKRQAYFRSKLKDFIYPLIQPEEILQQHYRFDLLDILVRLLNSDQHIKQNIHSVQHLLTASLEASLDSSGSQRLRQTPVSEEVAEAEQRPNIYLL</sequence>
<dbReference type="AlphaFoldDB" id="A0AA88L7S8"/>
<organism evidence="2 3">
    <name type="scientific">Artemia franciscana</name>
    <name type="common">Brine shrimp</name>
    <name type="synonym">Artemia sanfranciscana</name>
    <dbReference type="NCBI Taxonomy" id="6661"/>
    <lineage>
        <taxon>Eukaryota</taxon>
        <taxon>Metazoa</taxon>
        <taxon>Ecdysozoa</taxon>
        <taxon>Arthropoda</taxon>
        <taxon>Crustacea</taxon>
        <taxon>Branchiopoda</taxon>
        <taxon>Anostraca</taxon>
        <taxon>Artemiidae</taxon>
        <taxon>Artemia</taxon>
    </lineage>
</organism>
<comment type="caution">
    <text evidence="2">The sequence shown here is derived from an EMBL/GenBank/DDBJ whole genome shotgun (WGS) entry which is preliminary data.</text>
</comment>
<proteinExistence type="predicted"/>
<name>A0AA88L7S8_ARTSF</name>
<reference evidence="2" key="1">
    <citation type="submission" date="2023-07" db="EMBL/GenBank/DDBJ databases">
        <title>Chromosome-level genome assembly of Artemia franciscana.</title>
        <authorList>
            <person name="Jo E."/>
        </authorList>
    </citation>
    <scope>NUCLEOTIDE SEQUENCE</scope>
    <source>
        <tissue evidence="2">Whole body</tissue>
    </source>
</reference>